<dbReference type="InterPro" id="IPR050807">
    <property type="entry name" value="TransReg_Diox_bact_type"/>
</dbReference>
<dbReference type="KEGG" id="aare:D3093_33700"/>
<proteinExistence type="predicted"/>
<feature type="region of interest" description="Disordered" evidence="2">
    <location>
        <begin position="1"/>
        <end position="22"/>
    </location>
</feature>
<evidence type="ECO:0000313" key="5">
    <source>
        <dbReference type="Proteomes" id="UP000298595"/>
    </source>
</evidence>
<evidence type="ECO:0000259" key="3">
    <source>
        <dbReference type="PROSITE" id="PS50943"/>
    </source>
</evidence>
<evidence type="ECO:0000313" key="4">
    <source>
        <dbReference type="EMBL" id="QCO00200.1"/>
    </source>
</evidence>
<dbReference type="EMBL" id="CP032326">
    <property type="protein sequence ID" value="QCO00200.1"/>
    <property type="molecule type" value="Genomic_DNA"/>
</dbReference>
<name>A0A4D8Q030_9PROT</name>
<dbReference type="Proteomes" id="UP000298595">
    <property type="component" value="Plasmid p5"/>
</dbReference>
<gene>
    <name evidence="4" type="ORF">D3093_33700</name>
</gene>
<dbReference type="InterPro" id="IPR001387">
    <property type="entry name" value="Cro/C1-type_HTH"/>
</dbReference>
<keyword evidence="1" id="KW-0238">DNA-binding</keyword>
<dbReference type="PANTHER" id="PTHR46797">
    <property type="entry name" value="HTH-TYPE TRANSCRIPTIONAL REGULATOR"/>
    <property type="match status" value="1"/>
</dbReference>
<dbReference type="PANTHER" id="PTHR46797:SF1">
    <property type="entry name" value="METHYLPHOSPHONATE SYNTHASE"/>
    <property type="match status" value="1"/>
</dbReference>
<dbReference type="PROSITE" id="PS50943">
    <property type="entry name" value="HTH_CROC1"/>
    <property type="match status" value="1"/>
</dbReference>
<reference evidence="4 5" key="1">
    <citation type="submission" date="2018-09" db="EMBL/GenBank/DDBJ databases">
        <title>Whole genome based analysis of evolution and adaptive divergence in Indian and Brazilian strains of Azospirillum brasilense.</title>
        <authorList>
            <person name="Singh C."/>
            <person name="Tripathi A.K."/>
        </authorList>
    </citation>
    <scope>NUCLEOTIDE SEQUENCE [LARGE SCALE GENOMIC DNA]</scope>
    <source>
        <strain evidence="4 5">MTCC4035</strain>
        <plasmid evidence="4 5">p5</plasmid>
    </source>
</reference>
<protein>
    <submittedName>
        <fullName evidence="4">XRE family transcriptional regulator</fullName>
    </submittedName>
</protein>
<feature type="domain" description="HTH cro/C1-type" evidence="3">
    <location>
        <begin position="58"/>
        <end position="112"/>
    </location>
</feature>
<accession>A0A4D8Q030</accession>
<keyword evidence="4" id="KW-0614">Plasmid</keyword>
<geneLocation type="plasmid" evidence="4 5">
    <name>p5</name>
</geneLocation>
<sequence length="174" mass="19465">MLHSRHARKGVPSSRSRRRDAGGSFVDVVTGLRHRGRGRRPKAGTGMDTVDTRVGGRLRLRRTLLGLSQTELGRRVGLTFQQIQKYEHGTNGIAASRLWQLAEVLDVPVSFFFDDMPDTALRASEPPDPETSPMGRRETLELAKCYYRIKDPHVRRGIFDLVKATVGAVEGMIK</sequence>
<dbReference type="Gene3D" id="1.10.260.40">
    <property type="entry name" value="lambda repressor-like DNA-binding domains"/>
    <property type="match status" value="1"/>
</dbReference>
<dbReference type="SUPFAM" id="SSF47413">
    <property type="entry name" value="lambda repressor-like DNA-binding domains"/>
    <property type="match status" value="1"/>
</dbReference>
<evidence type="ECO:0000256" key="2">
    <source>
        <dbReference type="SAM" id="MobiDB-lite"/>
    </source>
</evidence>
<dbReference type="GO" id="GO:0003677">
    <property type="term" value="F:DNA binding"/>
    <property type="evidence" value="ECO:0007669"/>
    <property type="project" value="UniProtKB-KW"/>
</dbReference>
<dbReference type="Pfam" id="PF01381">
    <property type="entry name" value="HTH_3"/>
    <property type="match status" value="1"/>
</dbReference>
<dbReference type="SMART" id="SM00530">
    <property type="entry name" value="HTH_XRE"/>
    <property type="match status" value="1"/>
</dbReference>
<dbReference type="GO" id="GO:0003700">
    <property type="term" value="F:DNA-binding transcription factor activity"/>
    <property type="evidence" value="ECO:0007669"/>
    <property type="project" value="TreeGrafter"/>
</dbReference>
<dbReference type="AlphaFoldDB" id="A0A4D8Q030"/>
<dbReference type="InterPro" id="IPR010982">
    <property type="entry name" value="Lambda_DNA-bd_dom_sf"/>
</dbReference>
<organism evidence="4 5">
    <name type="scientific">Azospirillum argentinense</name>
    <dbReference type="NCBI Taxonomy" id="2970906"/>
    <lineage>
        <taxon>Bacteria</taxon>
        <taxon>Pseudomonadati</taxon>
        <taxon>Pseudomonadota</taxon>
        <taxon>Alphaproteobacteria</taxon>
        <taxon>Rhodospirillales</taxon>
        <taxon>Azospirillaceae</taxon>
        <taxon>Azospirillum</taxon>
    </lineage>
</organism>
<dbReference type="CDD" id="cd00093">
    <property type="entry name" value="HTH_XRE"/>
    <property type="match status" value="1"/>
</dbReference>
<dbReference type="GO" id="GO:0005829">
    <property type="term" value="C:cytosol"/>
    <property type="evidence" value="ECO:0007669"/>
    <property type="project" value="TreeGrafter"/>
</dbReference>
<evidence type="ECO:0000256" key="1">
    <source>
        <dbReference type="ARBA" id="ARBA00023125"/>
    </source>
</evidence>